<dbReference type="Proteomes" id="UP001157134">
    <property type="component" value="Unassembled WGS sequence"/>
</dbReference>
<dbReference type="Gene3D" id="3.40.50.150">
    <property type="entry name" value="Vaccinia Virus protein VP39"/>
    <property type="match status" value="1"/>
</dbReference>
<sequence length="328" mass="35954">MSTTKKIIIAIVAIIGVYLIVAPQKETTTVSENTNQPSLSEKEPSSLVEENKVSTVTEQSKELVEKTKSGVQAEANKAIDTVSPAKLALVDASAGKHRSDANKARDVYRHPVETLLFFGFEPTMTVVEMAPGGGWYTEVLAPALKGTGRLYGAHYPDTGEENFFSLSRRRLVQKMASDEVFSEVELTDFTPRAENTIAPAGSVDMVLTFRNLHNWGEDGVAMMFSDAYKALKSGGVLGVVEHRMPASQSWEENKRSGYFPESLAIELAEKAGFVLAEKSEINANPKDTADHPKGVWTLPPVLRLGDEDKVKYLAIGESDRMTLKFVKK</sequence>
<dbReference type="EMBL" id="BSSV01000013">
    <property type="protein sequence ID" value="GLX87430.1"/>
    <property type="molecule type" value="Genomic_DNA"/>
</dbReference>
<dbReference type="InterPro" id="IPR029063">
    <property type="entry name" value="SAM-dependent_MTases_sf"/>
</dbReference>
<evidence type="ECO:0008006" key="5">
    <source>
        <dbReference type="Google" id="ProtNLM"/>
    </source>
</evidence>
<name>A0ABQ6HJZ6_9GAMM</name>
<keyword evidence="2" id="KW-0812">Transmembrane</keyword>
<feature type="compositionally biased region" description="Polar residues" evidence="1">
    <location>
        <begin position="28"/>
        <end position="39"/>
    </location>
</feature>
<evidence type="ECO:0000313" key="3">
    <source>
        <dbReference type="EMBL" id="GLX87430.1"/>
    </source>
</evidence>
<keyword evidence="2" id="KW-1133">Transmembrane helix</keyword>
<dbReference type="RefSeq" id="WP_284301497.1">
    <property type="nucleotide sequence ID" value="NZ_BSSV01000013.1"/>
</dbReference>
<dbReference type="SUPFAM" id="SSF53335">
    <property type="entry name" value="S-adenosyl-L-methionine-dependent methyltransferases"/>
    <property type="match status" value="1"/>
</dbReference>
<accession>A0ABQ6HJZ6</accession>
<organism evidence="3 4">
    <name type="scientific">Thalassotalea loyana</name>
    <dbReference type="NCBI Taxonomy" id="280483"/>
    <lineage>
        <taxon>Bacteria</taxon>
        <taxon>Pseudomonadati</taxon>
        <taxon>Pseudomonadota</taxon>
        <taxon>Gammaproteobacteria</taxon>
        <taxon>Alteromonadales</taxon>
        <taxon>Colwelliaceae</taxon>
        <taxon>Thalassotalea</taxon>
    </lineage>
</organism>
<evidence type="ECO:0000256" key="1">
    <source>
        <dbReference type="SAM" id="MobiDB-lite"/>
    </source>
</evidence>
<comment type="caution">
    <text evidence="3">The sequence shown here is derived from an EMBL/GenBank/DDBJ whole genome shotgun (WGS) entry which is preliminary data.</text>
</comment>
<keyword evidence="2" id="KW-0472">Membrane</keyword>
<feature type="transmembrane region" description="Helical" evidence="2">
    <location>
        <begin position="7"/>
        <end position="24"/>
    </location>
</feature>
<proteinExistence type="predicted"/>
<protein>
    <recommendedName>
        <fullName evidence="5">Methyltransferase</fullName>
    </recommendedName>
</protein>
<gene>
    <name evidence="3" type="ORF">tloyanaT_36830</name>
</gene>
<feature type="region of interest" description="Disordered" evidence="1">
    <location>
        <begin position="28"/>
        <end position="54"/>
    </location>
</feature>
<feature type="compositionally biased region" description="Basic and acidic residues" evidence="1">
    <location>
        <begin position="40"/>
        <end position="52"/>
    </location>
</feature>
<evidence type="ECO:0000313" key="4">
    <source>
        <dbReference type="Proteomes" id="UP001157134"/>
    </source>
</evidence>
<keyword evidence="4" id="KW-1185">Reference proteome</keyword>
<evidence type="ECO:0000256" key="2">
    <source>
        <dbReference type="SAM" id="Phobius"/>
    </source>
</evidence>
<reference evidence="3 4" key="1">
    <citation type="submission" date="2023-03" db="EMBL/GenBank/DDBJ databases">
        <title>Thalassotalea loyana LMG 22536T draft genome sequence.</title>
        <authorList>
            <person name="Sawabe T."/>
        </authorList>
    </citation>
    <scope>NUCLEOTIDE SEQUENCE [LARGE SCALE GENOMIC DNA]</scope>
    <source>
        <strain evidence="3 4">LMG 22536</strain>
    </source>
</reference>